<dbReference type="PROSITE" id="PS50222">
    <property type="entry name" value="EF_HAND_2"/>
    <property type="match status" value="2"/>
</dbReference>
<dbReference type="Pfam" id="PF13202">
    <property type="entry name" value="EF-hand_5"/>
    <property type="match status" value="1"/>
</dbReference>
<feature type="compositionally biased region" description="Polar residues" evidence="2">
    <location>
        <begin position="147"/>
        <end position="163"/>
    </location>
</feature>
<evidence type="ECO:0000259" key="3">
    <source>
        <dbReference type="PROSITE" id="PS50222"/>
    </source>
</evidence>
<evidence type="ECO:0000313" key="4">
    <source>
        <dbReference type="EMBL" id="CAE8637267.1"/>
    </source>
</evidence>
<dbReference type="SUPFAM" id="SSF47473">
    <property type="entry name" value="EF-hand"/>
    <property type="match status" value="1"/>
</dbReference>
<dbReference type="Gene3D" id="1.10.238.10">
    <property type="entry name" value="EF-hand"/>
    <property type="match status" value="1"/>
</dbReference>
<dbReference type="PROSITE" id="PS00018">
    <property type="entry name" value="EF_HAND_1"/>
    <property type="match status" value="2"/>
</dbReference>
<organism evidence="4 5">
    <name type="scientific">Polarella glacialis</name>
    <name type="common">Dinoflagellate</name>
    <dbReference type="NCBI Taxonomy" id="89957"/>
    <lineage>
        <taxon>Eukaryota</taxon>
        <taxon>Sar</taxon>
        <taxon>Alveolata</taxon>
        <taxon>Dinophyceae</taxon>
        <taxon>Suessiales</taxon>
        <taxon>Suessiaceae</taxon>
        <taxon>Polarella</taxon>
    </lineage>
</organism>
<reference evidence="4" key="1">
    <citation type="submission" date="2021-02" db="EMBL/GenBank/DDBJ databases">
        <authorList>
            <person name="Dougan E. K."/>
            <person name="Rhodes N."/>
            <person name="Thang M."/>
            <person name="Chan C."/>
        </authorList>
    </citation>
    <scope>NUCLEOTIDE SEQUENCE</scope>
</reference>
<dbReference type="CDD" id="cd00051">
    <property type="entry name" value="EFh"/>
    <property type="match status" value="1"/>
</dbReference>
<accession>A0A813HH01</accession>
<dbReference type="Proteomes" id="UP000654075">
    <property type="component" value="Unassembled WGS sequence"/>
</dbReference>
<dbReference type="InterPro" id="IPR002048">
    <property type="entry name" value="EF_hand_dom"/>
</dbReference>
<name>A0A813HH01_POLGL</name>
<dbReference type="OrthoDB" id="425798at2759"/>
<comment type="caution">
    <text evidence="4">The sequence shown here is derived from an EMBL/GenBank/DDBJ whole genome shotgun (WGS) entry which is preliminary data.</text>
</comment>
<protein>
    <recommendedName>
        <fullName evidence="3">EF-hand domain-containing protein</fullName>
    </recommendedName>
</protein>
<feature type="region of interest" description="Disordered" evidence="2">
    <location>
        <begin position="147"/>
        <end position="185"/>
    </location>
</feature>
<feature type="compositionally biased region" description="Basic and acidic residues" evidence="2">
    <location>
        <begin position="164"/>
        <end position="174"/>
    </location>
</feature>
<dbReference type="InterPro" id="IPR011992">
    <property type="entry name" value="EF-hand-dom_pair"/>
</dbReference>
<feature type="domain" description="EF-hand" evidence="3">
    <location>
        <begin position="22"/>
        <end position="57"/>
    </location>
</feature>
<keyword evidence="5" id="KW-1185">Reference proteome</keyword>
<evidence type="ECO:0000256" key="1">
    <source>
        <dbReference type="ARBA" id="ARBA00022837"/>
    </source>
</evidence>
<dbReference type="InterPro" id="IPR018247">
    <property type="entry name" value="EF_Hand_1_Ca_BS"/>
</dbReference>
<proteinExistence type="predicted"/>
<sequence>MPCLRREKTKNILFTIKSVTGKYIRQFSALFKTFDRDDSGEITFFELEEFIHDEDVQAYFASLSMSVDSAWDIFRLLDKDDSGRISTEEFISGCLSLKGFAKTIDVVKISQDLERQNKVLSQFMDFVELELASLTGKGIGNTAINCKQPQRQTRASSNSSSRQAKTDVRAREVPSPEGPPLDDVASCRGIHQSI</sequence>
<keyword evidence="1" id="KW-0106">Calcium</keyword>
<feature type="domain" description="EF-hand" evidence="3">
    <location>
        <begin position="65"/>
        <end position="100"/>
    </location>
</feature>
<dbReference type="AlphaFoldDB" id="A0A813HH01"/>
<dbReference type="GO" id="GO:0005509">
    <property type="term" value="F:calcium ion binding"/>
    <property type="evidence" value="ECO:0007669"/>
    <property type="project" value="InterPro"/>
</dbReference>
<dbReference type="Pfam" id="PF13405">
    <property type="entry name" value="EF-hand_6"/>
    <property type="match status" value="1"/>
</dbReference>
<gene>
    <name evidence="4" type="ORF">PGLA1383_LOCUS52645</name>
</gene>
<dbReference type="EMBL" id="CAJNNV010031666">
    <property type="protein sequence ID" value="CAE8637267.1"/>
    <property type="molecule type" value="Genomic_DNA"/>
</dbReference>
<dbReference type="SMART" id="SM00054">
    <property type="entry name" value="EFh"/>
    <property type="match status" value="2"/>
</dbReference>
<evidence type="ECO:0000313" key="5">
    <source>
        <dbReference type="Proteomes" id="UP000654075"/>
    </source>
</evidence>
<evidence type="ECO:0000256" key="2">
    <source>
        <dbReference type="SAM" id="MobiDB-lite"/>
    </source>
</evidence>